<dbReference type="Pfam" id="PF00080">
    <property type="entry name" value="Sod_Cu"/>
    <property type="match status" value="1"/>
</dbReference>
<feature type="region of interest" description="Disordered" evidence="1">
    <location>
        <begin position="73"/>
        <end position="93"/>
    </location>
</feature>
<evidence type="ECO:0000259" key="2">
    <source>
        <dbReference type="Pfam" id="PF00080"/>
    </source>
</evidence>
<feature type="domain" description="Superoxide dismutase copper/zinc binding" evidence="2">
    <location>
        <begin position="33"/>
        <end position="165"/>
    </location>
</feature>
<dbReference type="InterPro" id="IPR001424">
    <property type="entry name" value="SOD_Cu_Zn_dom"/>
</dbReference>
<feature type="region of interest" description="Disordered" evidence="1">
    <location>
        <begin position="146"/>
        <end position="174"/>
    </location>
</feature>
<reference evidence="3" key="1">
    <citation type="submission" date="2018-05" db="EMBL/GenBank/DDBJ databases">
        <authorList>
            <person name="Lanie J.A."/>
            <person name="Ng W.-L."/>
            <person name="Kazmierczak K.M."/>
            <person name="Andrzejewski T.M."/>
            <person name="Davidsen T.M."/>
            <person name="Wayne K.J."/>
            <person name="Tettelin H."/>
            <person name="Glass J.I."/>
            <person name="Rusch D."/>
            <person name="Podicherti R."/>
            <person name="Tsui H.-C.T."/>
            <person name="Winkler M.E."/>
        </authorList>
    </citation>
    <scope>NUCLEOTIDE SEQUENCE</scope>
</reference>
<gene>
    <name evidence="3" type="ORF">METZ01_LOCUS194741</name>
</gene>
<protein>
    <recommendedName>
        <fullName evidence="2">Superoxide dismutase copper/zinc binding domain-containing protein</fullName>
    </recommendedName>
</protein>
<dbReference type="InterPro" id="IPR036423">
    <property type="entry name" value="SOD-like_Cu/Zn_dom_sf"/>
</dbReference>
<dbReference type="SUPFAM" id="SSF49329">
    <property type="entry name" value="Cu,Zn superoxide dismutase-like"/>
    <property type="match status" value="1"/>
</dbReference>
<organism evidence="3">
    <name type="scientific">marine metagenome</name>
    <dbReference type="NCBI Taxonomy" id="408172"/>
    <lineage>
        <taxon>unclassified sequences</taxon>
        <taxon>metagenomes</taxon>
        <taxon>ecological metagenomes</taxon>
    </lineage>
</organism>
<evidence type="ECO:0000256" key="1">
    <source>
        <dbReference type="SAM" id="MobiDB-lite"/>
    </source>
</evidence>
<sequence>MIFAATLIFLFGCDFRQGKRAQAKIEPKSESLVTGQAFFSEKSGKVKVEISVTGVEPGPTAVHLHSIGDCSSEDAMSSGGHWNPTKEKHGKWGESQFHSGDIGNINIDESGKGVLILIDQHNRWSIGGPAETNVIGRAVVVHQGRDDMTSQPSGAAGKRTGCGPIIETTGVTEK</sequence>
<dbReference type="AlphaFoldDB" id="A0A382DWE3"/>
<dbReference type="CDD" id="cd00305">
    <property type="entry name" value="Cu-Zn_Superoxide_Dismutase"/>
    <property type="match status" value="1"/>
</dbReference>
<evidence type="ECO:0000313" key="3">
    <source>
        <dbReference type="EMBL" id="SVB41887.1"/>
    </source>
</evidence>
<dbReference type="InterPro" id="IPR024134">
    <property type="entry name" value="SOD_Cu/Zn_/chaperone"/>
</dbReference>
<proteinExistence type="predicted"/>
<accession>A0A382DWE3</accession>
<dbReference type="PANTHER" id="PTHR10003">
    <property type="entry name" value="SUPEROXIDE DISMUTASE CU-ZN -RELATED"/>
    <property type="match status" value="1"/>
</dbReference>
<dbReference type="GO" id="GO:0005507">
    <property type="term" value="F:copper ion binding"/>
    <property type="evidence" value="ECO:0007669"/>
    <property type="project" value="InterPro"/>
</dbReference>
<dbReference type="GO" id="GO:0006801">
    <property type="term" value="P:superoxide metabolic process"/>
    <property type="evidence" value="ECO:0007669"/>
    <property type="project" value="InterPro"/>
</dbReference>
<dbReference type="EMBL" id="UINC01041094">
    <property type="protein sequence ID" value="SVB41887.1"/>
    <property type="molecule type" value="Genomic_DNA"/>
</dbReference>
<dbReference type="Gene3D" id="2.60.40.200">
    <property type="entry name" value="Superoxide dismutase, copper/zinc binding domain"/>
    <property type="match status" value="1"/>
</dbReference>
<name>A0A382DWE3_9ZZZZ</name>